<sequence length="193" mass="22167">MKTCFVPDSCLSDYPKESSAPDRKRTRLLVPTPGMGRRRFSWITDLLTLTLNSSSSPHQTALNFHLNFNSADVDNVFIVFGHVTTPTTQKFVTYGGECGQHILTKFNNITIHKNNDVSQCVPGAPRSANQQQQQCHKQTMQLQQRQIQQQQQAREQFMRKQFEQTNYMLAEIKGLYMARMEQEEAARQIPPAF</sequence>
<name>A0A9Q1DZA3_CONCO</name>
<dbReference type="EMBL" id="JAFJMO010000002">
    <property type="protein sequence ID" value="KAJ8284528.1"/>
    <property type="molecule type" value="Genomic_DNA"/>
</dbReference>
<comment type="caution">
    <text evidence="1">The sequence shown here is derived from an EMBL/GenBank/DDBJ whole genome shotgun (WGS) entry which is preliminary data.</text>
</comment>
<accession>A0A9Q1DZA3</accession>
<protein>
    <submittedName>
        <fullName evidence="1">Uncharacterized protein</fullName>
    </submittedName>
</protein>
<evidence type="ECO:0000313" key="1">
    <source>
        <dbReference type="EMBL" id="KAJ8284528.1"/>
    </source>
</evidence>
<organism evidence="1 2">
    <name type="scientific">Conger conger</name>
    <name type="common">Conger eel</name>
    <name type="synonym">Muraena conger</name>
    <dbReference type="NCBI Taxonomy" id="82655"/>
    <lineage>
        <taxon>Eukaryota</taxon>
        <taxon>Metazoa</taxon>
        <taxon>Chordata</taxon>
        <taxon>Craniata</taxon>
        <taxon>Vertebrata</taxon>
        <taxon>Euteleostomi</taxon>
        <taxon>Actinopterygii</taxon>
        <taxon>Neopterygii</taxon>
        <taxon>Teleostei</taxon>
        <taxon>Anguilliformes</taxon>
        <taxon>Congridae</taxon>
        <taxon>Conger</taxon>
    </lineage>
</organism>
<proteinExistence type="predicted"/>
<gene>
    <name evidence="1" type="ORF">COCON_G00033780</name>
</gene>
<evidence type="ECO:0000313" key="2">
    <source>
        <dbReference type="Proteomes" id="UP001152803"/>
    </source>
</evidence>
<keyword evidence="2" id="KW-1185">Reference proteome</keyword>
<dbReference type="Proteomes" id="UP001152803">
    <property type="component" value="Unassembled WGS sequence"/>
</dbReference>
<reference evidence="1" key="1">
    <citation type="journal article" date="2023" name="Science">
        <title>Genome structures resolve the early diversification of teleost fishes.</title>
        <authorList>
            <person name="Parey E."/>
            <person name="Louis A."/>
            <person name="Montfort J."/>
            <person name="Bouchez O."/>
            <person name="Roques C."/>
            <person name="Iampietro C."/>
            <person name="Lluch J."/>
            <person name="Castinel A."/>
            <person name="Donnadieu C."/>
            <person name="Desvignes T."/>
            <person name="Floi Bucao C."/>
            <person name="Jouanno E."/>
            <person name="Wen M."/>
            <person name="Mejri S."/>
            <person name="Dirks R."/>
            <person name="Jansen H."/>
            <person name="Henkel C."/>
            <person name="Chen W.J."/>
            <person name="Zahm M."/>
            <person name="Cabau C."/>
            <person name="Klopp C."/>
            <person name="Thompson A.W."/>
            <person name="Robinson-Rechavi M."/>
            <person name="Braasch I."/>
            <person name="Lecointre G."/>
            <person name="Bobe J."/>
            <person name="Postlethwait J.H."/>
            <person name="Berthelot C."/>
            <person name="Roest Crollius H."/>
            <person name="Guiguen Y."/>
        </authorList>
    </citation>
    <scope>NUCLEOTIDE SEQUENCE</scope>
    <source>
        <strain evidence="1">Concon-B</strain>
    </source>
</reference>
<dbReference type="AlphaFoldDB" id="A0A9Q1DZA3"/>